<feature type="region of interest" description="Disordered" evidence="1">
    <location>
        <begin position="148"/>
        <end position="185"/>
    </location>
</feature>
<accession>A0A915E615</accession>
<feature type="region of interest" description="Disordered" evidence="1">
    <location>
        <begin position="1"/>
        <end position="35"/>
    </location>
</feature>
<protein>
    <submittedName>
        <fullName evidence="3">Uncharacterized protein</fullName>
    </submittedName>
</protein>
<feature type="compositionally biased region" description="Basic and acidic residues" evidence="1">
    <location>
        <begin position="155"/>
        <end position="166"/>
    </location>
</feature>
<proteinExistence type="predicted"/>
<name>A0A915E615_9BILA</name>
<dbReference type="AlphaFoldDB" id="A0A915E615"/>
<reference evidence="3" key="1">
    <citation type="submission" date="2022-11" db="UniProtKB">
        <authorList>
            <consortium name="WormBaseParasite"/>
        </authorList>
    </citation>
    <scope>IDENTIFICATION</scope>
</reference>
<feature type="compositionally biased region" description="Polar residues" evidence="1">
    <location>
        <begin position="82"/>
        <end position="103"/>
    </location>
</feature>
<feature type="region of interest" description="Disordered" evidence="1">
    <location>
        <begin position="82"/>
        <end position="110"/>
    </location>
</feature>
<evidence type="ECO:0000313" key="3">
    <source>
        <dbReference type="WBParaSite" id="jg26573"/>
    </source>
</evidence>
<evidence type="ECO:0000313" key="2">
    <source>
        <dbReference type="Proteomes" id="UP000887574"/>
    </source>
</evidence>
<dbReference type="Proteomes" id="UP000887574">
    <property type="component" value="Unplaced"/>
</dbReference>
<evidence type="ECO:0000256" key="1">
    <source>
        <dbReference type="SAM" id="MobiDB-lite"/>
    </source>
</evidence>
<sequence length="241" mass="27259">MTPDSLPAPVYGRYRNGPHYAPYNNYPSSNSVPKIPRPALVQKVLQKERETANTTRQTFSTTQQPFTTTGWTDLINSTTELTRWTSSETPQSSSTDELVNMQENSEDEKSWRLSKANLMSSEPLPATEPQPQTSDAVEWKAVDFKYSETSTTHPIQDKNEYSKEDLEQQDLPTENEPKDSPKTMSRPTSFLTFHNYFLSFQVSPAIFPNYLSSNHLVTSCPHLQNGLKNIGIVIAMANNFT</sequence>
<dbReference type="WBParaSite" id="jg26573">
    <property type="protein sequence ID" value="jg26573"/>
    <property type="gene ID" value="jg26573"/>
</dbReference>
<organism evidence="2 3">
    <name type="scientific">Ditylenchus dipsaci</name>
    <dbReference type="NCBI Taxonomy" id="166011"/>
    <lineage>
        <taxon>Eukaryota</taxon>
        <taxon>Metazoa</taxon>
        <taxon>Ecdysozoa</taxon>
        <taxon>Nematoda</taxon>
        <taxon>Chromadorea</taxon>
        <taxon>Rhabditida</taxon>
        <taxon>Tylenchina</taxon>
        <taxon>Tylenchomorpha</taxon>
        <taxon>Sphaerularioidea</taxon>
        <taxon>Anguinidae</taxon>
        <taxon>Anguininae</taxon>
        <taxon>Ditylenchus</taxon>
    </lineage>
</organism>
<keyword evidence="2" id="KW-1185">Reference proteome</keyword>